<name>A0ABR2D2B3_9ROSI</name>
<dbReference type="InterPro" id="IPR011050">
    <property type="entry name" value="Pectin_lyase_fold/virulence"/>
</dbReference>
<dbReference type="SUPFAM" id="SSF51126">
    <property type="entry name" value="Pectin lyase-like"/>
    <property type="match status" value="1"/>
</dbReference>
<sequence>MALQVVFAFLFISFALAQSAKTFDVRSYGAVSDGRTDNQKAFLQAWNDACNQYGGSVVFVPSGVYMLGPAVFTVSQA</sequence>
<organism evidence="3 4">
    <name type="scientific">Hibiscus sabdariffa</name>
    <name type="common">roselle</name>
    <dbReference type="NCBI Taxonomy" id="183260"/>
    <lineage>
        <taxon>Eukaryota</taxon>
        <taxon>Viridiplantae</taxon>
        <taxon>Streptophyta</taxon>
        <taxon>Embryophyta</taxon>
        <taxon>Tracheophyta</taxon>
        <taxon>Spermatophyta</taxon>
        <taxon>Magnoliopsida</taxon>
        <taxon>eudicotyledons</taxon>
        <taxon>Gunneridae</taxon>
        <taxon>Pentapetalae</taxon>
        <taxon>rosids</taxon>
        <taxon>malvids</taxon>
        <taxon>Malvales</taxon>
        <taxon>Malvaceae</taxon>
        <taxon>Malvoideae</taxon>
        <taxon>Hibiscus</taxon>
    </lineage>
</organism>
<dbReference type="InterPro" id="IPR024535">
    <property type="entry name" value="RHGA/B-epi-like_pectate_lyase"/>
</dbReference>
<feature type="signal peptide" evidence="1">
    <location>
        <begin position="1"/>
        <end position="17"/>
    </location>
</feature>
<comment type="caution">
    <text evidence="3">The sequence shown here is derived from an EMBL/GenBank/DDBJ whole genome shotgun (WGS) entry which is preliminary data.</text>
</comment>
<accession>A0ABR2D2B3</accession>
<reference evidence="3 4" key="1">
    <citation type="journal article" date="2024" name="G3 (Bethesda)">
        <title>Genome assembly of Hibiscus sabdariffa L. provides insights into metabolisms of medicinal natural products.</title>
        <authorList>
            <person name="Kim T."/>
        </authorList>
    </citation>
    <scope>NUCLEOTIDE SEQUENCE [LARGE SCALE GENOMIC DNA]</scope>
    <source>
        <strain evidence="3">TK-2024</strain>
        <tissue evidence="3">Old leaves</tissue>
    </source>
</reference>
<dbReference type="EMBL" id="JBBPBM010000038">
    <property type="protein sequence ID" value="KAK8527578.1"/>
    <property type="molecule type" value="Genomic_DNA"/>
</dbReference>
<evidence type="ECO:0000313" key="4">
    <source>
        <dbReference type="Proteomes" id="UP001472677"/>
    </source>
</evidence>
<gene>
    <name evidence="3" type="ORF">V6N12_054784</name>
</gene>
<dbReference type="InterPro" id="IPR012334">
    <property type="entry name" value="Pectin_lyas_fold"/>
</dbReference>
<dbReference type="Pfam" id="PF12708">
    <property type="entry name" value="Pect-lyase_RHGA_epim"/>
    <property type="match status" value="1"/>
</dbReference>
<dbReference type="Proteomes" id="UP001472677">
    <property type="component" value="Unassembled WGS sequence"/>
</dbReference>
<evidence type="ECO:0000313" key="3">
    <source>
        <dbReference type="EMBL" id="KAK8527578.1"/>
    </source>
</evidence>
<keyword evidence="4" id="KW-1185">Reference proteome</keyword>
<proteinExistence type="predicted"/>
<feature type="chain" id="PRO_5045515909" description="Rhamnogalacturonase A/B/Epimerase-like pectate lyase domain-containing protein" evidence="1">
    <location>
        <begin position="18"/>
        <end position="77"/>
    </location>
</feature>
<keyword evidence="1" id="KW-0732">Signal</keyword>
<evidence type="ECO:0000256" key="1">
    <source>
        <dbReference type="SAM" id="SignalP"/>
    </source>
</evidence>
<feature type="domain" description="Rhamnogalacturonase A/B/Epimerase-like pectate lyase" evidence="2">
    <location>
        <begin position="23"/>
        <end position="70"/>
    </location>
</feature>
<protein>
    <recommendedName>
        <fullName evidence="2">Rhamnogalacturonase A/B/Epimerase-like pectate lyase domain-containing protein</fullName>
    </recommendedName>
</protein>
<dbReference type="Gene3D" id="2.160.20.10">
    <property type="entry name" value="Single-stranded right-handed beta-helix, Pectin lyase-like"/>
    <property type="match status" value="1"/>
</dbReference>
<evidence type="ECO:0000259" key="2">
    <source>
        <dbReference type="Pfam" id="PF12708"/>
    </source>
</evidence>